<evidence type="ECO:0000313" key="2">
    <source>
        <dbReference type="EMBL" id="KFJ07100.1"/>
    </source>
</evidence>
<evidence type="ECO:0000256" key="1">
    <source>
        <dbReference type="SAM" id="MobiDB-lite"/>
    </source>
</evidence>
<reference evidence="2 3" key="1">
    <citation type="submission" date="2014-03" db="EMBL/GenBank/DDBJ databases">
        <title>Genomics of Bifidobacteria.</title>
        <authorList>
            <person name="Ventura M."/>
            <person name="Milani C."/>
            <person name="Lugli G.A."/>
        </authorList>
    </citation>
    <scope>NUCLEOTIDE SEQUENCE [LARGE SCALE GENOMIC DNA]</scope>
    <source>
        <strain evidence="2 3">JCM 13495</strain>
    </source>
</reference>
<sequence>MFRLRIGWIDGFAVANHRQRQHAVILLQLLTQCVDANPDAVGIEVWMTRDALRGRLVIGMHLAHLAQHQPSGSRVTNDMAAFAIRIGSCGDFCHEGCTGIFKMLCQGSGRAGTKIIRIRYEQVFKAAFAQLVQQTRFPDRREQIAMPWWTPFQCSIFRIRDWLACGLNDLRLLVLDYLGRNLFLLEMTVLMQHAHRIVSSAEGIHEGQRQRNAKTGSSGEHLPDDDVQKAHFPRLMATNHEQRFGLFQSHRRAQSAIELQERGFGECADCLIMIDRFIHFMEAWNISDRFYGILTNPATRLFVAPHIIQSAELRYCHFTQTVLAHLVCRMFEHILSAVHLRQCPKPF</sequence>
<evidence type="ECO:0000313" key="3">
    <source>
        <dbReference type="Proteomes" id="UP000029080"/>
    </source>
</evidence>
<dbReference type="EMBL" id="JGZU01000005">
    <property type="protein sequence ID" value="KFJ07100.1"/>
    <property type="molecule type" value="Genomic_DNA"/>
</dbReference>
<gene>
    <name evidence="2" type="ORF">BITS_1526</name>
</gene>
<name>A0A087EH49_9BIFI</name>
<proteinExistence type="predicted"/>
<dbReference type="AlphaFoldDB" id="A0A087EH49"/>
<protein>
    <submittedName>
        <fullName evidence="2">Uncharacterized protein</fullName>
    </submittedName>
</protein>
<organism evidence="2 3">
    <name type="scientific">Bifidobacterium tsurumiense</name>
    <dbReference type="NCBI Taxonomy" id="356829"/>
    <lineage>
        <taxon>Bacteria</taxon>
        <taxon>Bacillati</taxon>
        <taxon>Actinomycetota</taxon>
        <taxon>Actinomycetes</taxon>
        <taxon>Bifidobacteriales</taxon>
        <taxon>Bifidobacteriaceae</taxon>
        <taxon>Bifidobacterium</taxon>
    </lineage>
</organism>
<comment type="caution">
    <text evidence="2">The sequence shown here is derived from an EMBL/GenBank/DDBJ whole genome shotgun (WGS) entry which is preliminary data.</text>
</comment>
<keyword evidence="3" id="KW-1185">Reference proteome</keyword>
<dbReference type="Proteomes" id="UP000029080">
    <property type="component" value="Unassembled WGS sequence"/>
</dbReference>
<accession>A0A087EH49</accession>
<feature type="region of interest" description="Disordered" evidence="1">
    <location>
        <begin position="204"/>
        <end position="223"/>
    </location>
</feature>